<accession>A0A179B3S8</accession>
<dbReference type="STRING" id="1823756.A4H34_00235"/>
<dbReference type="AlphaFoldDB" id="A0A179B3S8"/>
<evidence type="ECO:0008006" key="5">
    <source>
        <dbReference type="Google" id="ProtNLM"/>
    </source>
</evidence>
<evidence type="ECO:0000313" key="3">
    <source>
        <dbReference type="EMBL" id="OAP85674.1"/>
    </source>
</evidence>
<dbReference type="InterPro" id="IPR006827">
    <property type="entry name" value="Lant_deHydtase_N"/>
</dbReference>
<dbReference type="Proteomes" id="UP000078368">
    <property type="component" value="Unassembled WGS sequence"/>
</dbReference>
<dbReference type="RefSeq" id="WP_064230670.1">
    <property type="nucleotide sequence ID" value="NZ_LVZK01000001.1"/>
</dbReference>
<dbReference type="Pfam" id="PF04738">
    <property type="entry name" value="Lant_dehydr_N"/>
    <property type="match status" value="1"/>
</dbReference>
<feature type="domain" description="Thiopeptide-type bacteriocin biosynthesis" evidence="2">
    <location>
        <begin position="778"/>
        <end position="1068"/>
    </location>
</feature>
<organism evidence="3 4">
    <name type="scientific">Peptidiphaga gingivicola</name>
    <dbReference type="NCBI Taxonomy" id="2741497"/>
    <lineage>
        <taxon>Bacteria</taxon>
        <taxon>Bacillati</taxon>
        <taxon>Actinomycetota</taxon>
        <taxon>Actinomycetes</taxon>
        <taxon>Actinomycetales</taxon>
        <taxon>Actinomycetaceae</taxon>
        <taxon>Peptidiphaga</taxon>
    </lineage>
</organism>
<evidence type="ECO:0000259" key="1">
    <source>
        <dbReference type="Pfam" id="PF04738"/>
    </source>
</evidence>
<dbReference type="InterPro" id="IPR023809">
    <property type="entry name" value="Thiopep_bacteriocin_synth_dom"/>
</dbReference>
<dbReference type="NCBIfam" id="TIGR03891">
    <property type="entry name" value="thiopep_ocin"/>
    <property type="match status" value="1"/>
</dbReference>
<dbReference type="Pfam" id="PF14028">
    <property type="entry name" value="Lant_dehydr_C"/>
    <property type="match status" value="1"/>
</dbReference>
<sequence>MEGSFSPLAAARHFTLRTAARPLRLAPAENDVLLAAAGRESLVKYIRDAYRDPAFAQAVIHAAPALWESVQRALGDPASMKPNRLRRVALSTRKFLNRISSRPTPFGLFAGVSAGEFAGDPENSRVRFTQGRREAVADFRWLSPVVRSLEQRLEVLKGLTVCRNPLLRWRANEILVFGADRADVSQSRTAIGRTPVLDCVLDKCSGNDGIAVEDLCEGVAKEFHASPGGVLGLVARLVGLEILYTSLKPKLTGGDPLEEVVRSLQRAGVDAEGLLDIHRRIRALSGPATADDAGEEYSRTYAAMAEVDGADKADGAGNRIHFVLNSGVQLRLPDRIRQDAEEGMHILQRLSHMRLGMRGLRKYHMDFLERYGIERTVPLLTLVDPARGIGVPEDYSWPKQVAEKKPPPPDEVNEKREERLAALYSKALAEGGREISLTEADIDELSHGPFDESECQLAAELYLNLAARSWSRLAEGDYRVSLGSNPGTHSSLCTTGRFLGLLPEMNEDPELRPFVDDEREYSASLSYYPRSHAATNLVNTRPLGVKLIGVDTPHAAGTDYVPLSRIGVKATMDGLFPVDMSDGRAVRIHSRNSVYTPAQAPNAVRFLADMETELQRLWEPWDWGRLGYFPFVPRVRHGRFVLSPARWSLKELKRSGFLKGSDCLETFNRWKERWGVPRHCLAVTMDLRLLLDTENPGDVELLRAELAKADNLVLEELPGGAQTPRDAWGWLSDGEDVYVSELVLSFKRRDAASAFAPERFLLGVDATPELRYLPGSQWHSFRLYTPADEITHLLKGKIGEAVERIAEAGGATPFFVRYIDGVGSHLRVRFQNSSESDGQGRPAEFEGILREICEGAGATTFVQDGYVPEFERYGGVDLLDTTHDVFSEDSLAVLKALRGPSCDLFSGLEEYVVLSWTETFVKFFQGFGSALDEIGMDEAVEAADSPEAIGDAAEAIDDPIAILETWTRKMGLASSRGDESYDRHRERWSEIVRSHLLRDQRGDDSLRRHGLGRTAPFLAGKGFADVVAAGNAHVSAFRIVGSYMHMTFNRVFGPDQANEQRLLGILRSVAARLSRERSAREAANERG</sequence>
<proteinExistence type="predicted"/>
<gene>
    <name evidence="3" type="ORF">A4H34_00235</name>
</gene>
<protein>
    <recommendedName>
        <fullName evidence="5">Lantibiotic dehydratase</fullName>
    </recommendedName>
</protein>
<dbReference type="EMBL" id="LVZK01000001">
    <property type="protein sequence ID" value="OAP85674.1"/>
    <property type="molecule type" value="Genomic_DNA"/>
</dbReference>
<evidence type="ECO:0000313" key="4">
    <source>
        <dbReference type="Proteomes" id="UP000078368"/>
    </source>
</evidence>
<keyword evidence="4" id="KW-1185">Reference proteome</keyword>
<reference evidence="3 4" key="1">
    <citation type="submission" date="2016-04" db="EMBL/GenBank/DDBJ databases">
        <title>Peptidophaga gingivicola gen. nov., sp. nov., isolated from human subgingival plaque.</title>
        <authorList>
            <person name="Beall C.J."/>
            <person name="Mokrzan E.M."/>
            <person name="Griffen A.L."/>
            <person name="Leys E.J."/>
        </authorList>
    </citation>
    <scope>NUCLEOTIDE SEQUENCE [LARGE SCALE GENOMIC DNA]</scope>
    <source>
        <strain evidence="3 4">BA112</strain>
    </source>
</reference>
<comment type="caution">
    <text evidence="3">The sequence shown here is derived from an EMBL/GenBank/DDBJ whole genome shotgun (WGS) entry which is preliminary data.</text>
</comment>
<name>A0A179B3S8_9ACTO</name>
<feature type="domain" description="Lantibiotic dehydratase N-terminal" evidence="1">
    <location>
        <begin position="51"/>
        <end position="702"/>
    </location>
</feature>
<evidence type="ECO:0000259" key="2">
    <source>
        <dbReference type="Pfam" id="PF14028"/>
    </source>
</evidence>